<proteinExistence type="inferred from homology"/>
<evidence type="ECO:0000313" key="4">
    <source>
        <dbReference type="Proteomes" id="UP001605036"/>
    </source>
</evidence>
<feature type="domain" description="Bet v I/Major latex protein" evidence="2">
    <location>
        <begin position="3"/>
        <end position="152"/>
    </location>
</feature>
<keyword evidence="4" id="KW-1185">Reference proteome</keyword>
<dbReference type="InterPro" id="IPR000916">
    <property type="entry name" value="Bet_v_I/MLP"/>
</dbReference>
<organism evidence="3 4">
    <name type="scientific">Riccia fluitans</name>
    <dbReference type="NCBI Taxonomy" id="41844"/>
    <lineage>
        <taxon>Eukaryota</taxon>
        <taxon>Viridiplantae</taxon>
        <taxon>Streptophyta</taxon>
        <taxon>Embryophyta</taxon>
        <taxon>Marchantiophyta</taxon>
        <taxon>Marchantiopsida</taxon>
        <taxon>Marchantiidae</taxon>
        <taxon>Marchantiales</taxon>
        <taxon>Ricciaceae</taxon>
        <taxon>Riccia</taxon>
    </lineage>
</organism>
<evidence type="ECO:0000313" key="3">
    <source>
        <dbReference type="EMBL" id="KAL2608842.1"/>
    </source>
</evidence>
<reference evidence="3 4" key="1">
    <citation type="submission" date="2024-09" db="EMBL/GenBank/DDBJ databases">
        <title>Chromosome-scale assembly of Riccia fluitans.</title>
        <authorList>
            <person name="Paukszto L."/>
            <person name="Sawicki J."/>
            <person name="Karawczyk K."/>
            <person name="Piernik-Szablinska J."/>
            <person name="Szczecinska M."/>
            <person name="Mazdziarz M."/>
        </authorList>
    </citation>
    <scope>NUCLEOTIDE SEQUENCE [LARGE SCALE GENOMIC DNA]</scope>
    <source>
        <strain evidence="3">Rf_01</strain>
        <tissue evidence="3">Aerial parts of the thallus</tissue>
    </source>
</reference>
<evidence type="ECO:0000256" key="1">
    <source>
        <dbReference type="ARBA" id="ARBA00009744"/>
    </source>
</evidence>
<dbReference type="PANTHER" id="PTHR31213:SF24">
    <property type="entry name" value="OS08G0374000 PROTEIN"/>
    <property type="match status" value="1"/>
</dbReference>
<dbReference type="PANTHER" id="PTHR31213">
    <property type="entry name" value="OS08G0374000 PROTEIN-RELATED"/>
    <property type="match status" value="1"/>
</dbReference>
<dbReference type="AlphaFoldDB" id="A0ABD1XIQ9"/>
<dbReference type="SUPFAM" id="SSF55961">
    <property type="entry name" value="Bet v1-like"/>
    <property type="match status" value="1"/>
</dbReference>
<dbReference type="InterPro" id="IPR050279">
    <property type="entry name" value="Plant_def-hormone_signal"/>
</dbReference>
<dbReference type="Proteomes" id="UP001605036">
    <property type="component" value="Unassembled WGS sequence"/>
</dbReference>
<dbReference type="Gene3D" id="3.30.530.20">
    <property type="match status" value="1"/>
</dbReference>
<sequence>MPSFETDLEMDIPASRLWKTLVNANTTLPKIAPLFIASIDVIDGTAGQVGEVTHVKLGPIAPDGAFVEEKRIDLNEETLTIASEELRGGHLAVGFSKWIATLKLVPIGEDKVKVISTVDYETEENADVSLAITQAKEGLPMLFHSVEQYLASTPDL</sequence>
<dbReference type="InterPro" id="IPR024949">
    <property type="entry name" value="Bet_v_I_allergen"/>
</dbReference>
<dbReference type="InterPro" id="IPR023393">
    <property type="entry name" value="START-like_dom_sf"/>
</dbReference>
<name>A0ABD1XIQ9_9MARC</name>
<comment type="caution">
    <text evidence="3">The sequence shown here is derived from an EMBL/GenBank/DDBJ whole genome shotgun (WGS) entry which is preliminary data.</text>
</comment>
<accession>A0ABD1XIQ9</accession>
<dbReference type="Pfam" id="PF00407">
    <property type="entry name" value="Bet_v_1"/>
    <property type="match status" value="1"/>
</dbReference>
<dbReference type="EMBL" id="JBHFFA010000008">
    <property type="protein sequence ID" value="KAL2608842.1"/>
    <property type="molecule type" value="Genomic_DNA"/>
</dbReference>
<comment type="similarity">
    <text evidence="1">Belongs to the BetVI family.</text>
</comment>
<dbReference type="PRINTS" id="PR00634">
    <property type="entry name" value="BETALLERGEN"/>
</dbReference>
<protein>
    <recommendedName>
        <fullName evidence="2">Bet v I/Major latex protein domain-containing protein</fullName>
    </recommendedName>
</protein>
<gene>
    <name evidence="3" type="ORF">R1flu_027415</name>
</gene>
<evidence type="ECO:0000259" key="2">
    <source>
        <dbReference type="Pfam" id="PF00407"/>
    </source>
</evidence>